<dbReference type="GO" id="GO:0016740">
    <property type="term" value="F:transferase activity"/>
    <property type="evidence" value="ECO:0007669"/>
    <property type="project" value="UniProtKB-KW"/>
</dbReference>
<name>A0A6M0IRB8_9BACT</name>
<feature type="domain" description="BioF2-like acetyltransferase" evidence="1">
    <location>
        <begin position="161"/>
        <end position="284"/>
    </location>
</feature>
<evidence type="ECO:0000313" key="3">
    <source>
        <dbReference type="Proteomes" id="UP000477386"/>
    </source>
</evidence>
<dbReference type="InterPro" id="IPR038740">
    <property type="entry name" value="BioF2-like_GNAT_dom"/>
</dbReference>
<comment type="caution">
    <text evidence="2">The sequence shown here is derived from an EMBL/GenBank/DDBJ whole genome shotgun (WGS) entry which is preliminary data.</text>
</comment>
<reference evidence="2 3" key="1">
    <citation type="submission" date="2020-02" db="EMBL/GenBank/DDBJ databases">
        <title>Draft genome sequence of two Spirosoma agri KCTC 52727 and Spirosoma terrae KCTC 52035.</title>
        <authorList>
            <person name="Rojas J."/>
            <person name="Ambika Manirajan B."/>
            <person name="Ratering S."/>
            <person name="Suarez C."/>
            <person name="Schnell S."/>
        </authorList>
    </citation>
    <scope>NUCLEOTIDE SEQUENCE [LARGE SCALE GENOMIC DNA]</scope>
    <source>
        <strain evidence="2 3">KCTC 52727</strain>
    </source>
</reference>
<proteinExistence type="predicted"/>
<accession>A0A6M0IRB8</accession>
<evidence type="ECO:0000313" key="2">
    <source>
        <dbReference type="EMBL" id="NEU69493.1"/>
    </source>
</evidence>
<dbReference type="InterPro" id="IPR016181">
    <property type="entry name" value="Acyl_CoA_acyltransferase"/>
</dbReference>
<gene>
    <name evidence="2" type="ORF">GK091_21575</name>
</gene>
<dbReference type="RefSeq" id="WP_164041942.1">
    <property type="nucleotide sequence ID" value="NZ_JAAGNZ010000002.1"/>
</dbReference>
<dbReference type="Proteomes" id="UP000477386">
    <property type="component" value="Unassembled WGS sequence"/>
</dbReference>
<evidence type="ECO:0000259" key="1">
    <source>
        <dbReference type="Pfam" id="PF13480"/>
    </source>
</evidence>
<dbReference type="Pfam" id="PF13480">
    <property type="entry name" value="Acetyltransf_6"/>
    <property type="match status" value="1"/>
</dbReference>
<dbReference type="EMBL" id="JAAGNZ010000002">
    <property type="protein sequence ID" value="NEU69493.1"/>
    <property type="molecule type" value="Genomic_DNA"/>
</dbReference>
<dbReference type="SUPFAM" id="SSF55729">
    <property type="entry name" value="Acyl-CoA N-acyltransferases (Nat)"/>
    <property type="match status" value="1"/>
</dbReference>
<keyword evidence="2" id="KW-0808">Transferase</keyword>
<dbReference type="Gene3D" id="3.40.630.30">
    <property type="match status" value="1"/>
</dbReference>
<dbReference type="AlphaFoldDB" id="A0A6M0IRB8"/>
<organism evidence="2 3">
    <name type="scientific">Spirosoma agri</name>
    <dbReference type="NCBI Taxonomy" id="1987381"/>
    <lineage>
        <taxon>Bacteria</taxon>
        <taxon>Pseudomonadati</taxon>
        <taxon>Bacteroidota</taxon>
        <taxon>Cytophagia</taxon>
        <taxon>Cytophagales</taxon>
        <taxon>Cytophagaceae</taxon>
        <taxon>Spirosoma</taxon>
    </lineage>
</organism>
<protein>
    <submittedName>
        <fullName evidence="2">GNAT family N-acetyltransferase</fullName>
    </submittedName>
</protein>
<sequence>MTDYILLRQQHPQASDVPAFCQPGFFFNEHEHLCQQQSGSFYLLSALNQRTNQADARCAFFVTANGIVSPVAAPFGSIEFAETLPGTVLDAFIKSLQETARSFGASTLRLVNYPHCYAPEQANRLAVALEEQGFRLIKLHENFFLPITERPFSATINASERRRLRKCREAGFQVNLWPTTRVDDAINFIVEARRTKEYQLTISPEQLTTLLQKFPDQFIVFTVNDADKIAAMTVAVRVRKDILYSFLPASNPDYQSFSPLVMLTDGLVTYCRQQGIRLLDLGVSLDNDRRPKPGLIRFKQNLGAQSSPKMTVEKTL</sequence>
<keyword evidence="3" id="KW-1185">Reference proteome</keyword>